<evidence type="ECO:0000256" key="1">
    <source>
        <dbReference type="SAM" id="MobiDB-lite"/>
    </source>
</evidence>
<proteinExistence type="predicted"/>
<evidence type="ECO:0000313" key="4">
    <source>
        <dbReference type="Proteomes" id="UP000268093"/>
    </source>
</evidence>
<dbReference type="Proteomes" id="UP000268093">
    <property type="component" value="Unassembled WGS sequence"/>
</dbReference>
<gene>
    <name evidence="3" type="ORF">BC936DRAFT_144884</name>
</gene>
<keyword evidence="4" id="KW-1185">Reference proteome</keyword>
<accession>A0A433DBE7</accession>
<dbReference type="Gene3D" id="3.80.10.10">
    <property type="entry name" value="Ribonuclease Inhibitor"/>
    <property type="match status" value="1"/>
</dbReference>
<feature type="region of interest" description="Disordered" evidence="1">
    <location>
        <begin position="185"/>
        <end position="204"/>
    </location>
</feature>
<dbReference type="Pfam" id="PF12937">
    <property type="entry name" value="F-box-like"/>
    <property type="match status" value="1"/>
</dbReference>
<dbReference type="OrthoDB" id="10416434at2759"/>
<dbReference type="InterPro" id="IPR001810">
    <property type="entry name" value="F-box_dom"/>
</dbReference>
<dbReference type="SUPFAM" id="SSF81383">
    <property type="entry name" value="F-box domain"/>
    <property type="match status" value="1"/>
</dbReference>
<reference evidence="3 4" key="1">
    <citation type="journal article" date="2018" name="New Phytol.">
        <title>Phylogenomics of Endogonaceae and evolution of mycorrhizas within Mucoromycota.</title>
        <authorList>
            <person name="Chang Y."/>
            <person name="Desiro A."/>
            <person name="Na H."/>
            <person name="Sandor L."/>
            <person name="Lipzen A."/>
            <person name="Clum A."/>
            <person name="Barry K."/>
            <person name="Grigoriev I.V."/>
            <person name="Martin F.M."/>
            <person name="Stajich J.E."/>
            <person name="Smith M.E."/>
            <person name="Bonito G."/>
            <person name="Spatafora J.W."/>
        </authorList>
    </citation>
    <scope>NUCLEOTIDE SEQUENCE [LARGE SCALE GENOMIC DNA]</scope>
    <source>
        <strain evidence="3 4">GMNB39</strain>
    </source>
</reference>
<dbReference type="AlphaFoldDB" id="A0A433DBE7"/>
<name>A0A433DBE7_9FUNG</name>
<dbReference type="InterPro" id="IPR032675">
    <property type="entry name" value="LRR_dom_sf"/>
</dbReference>
<dbReference type="InterPro" id="IPR036047">
    <property type="entry name" value="F-box-like_dom_sf"/>
</dbReference>
<evidence type="ECO:0000313" key="3">
    <source>
        <dbReference type="EMBL" id="RUP48163.1"/>
    </source>
</evidence>
<dbReference type="PROSITE" id="PS50181">
    <property type="entry name" value="FBOX"/>
    <property type="match status" value="1"/>
</dbReference>
<sequence length="363" mass="40583">MSHPALLAIPRELTISIAAYFPLRDLVRLANVNRELRSLVYDAFDFWSDLTLTEGMSVEQREALSDDMLENFISVFTLQARSGIHHVDISESGPQVTTRSVDFILTHCPNLRTFSLKSCASINPDNLAHTLTLLLFKNPPLRLPHLSNLYLRNELRQEDRILQADFTTITTIEYCLRTFSCLEPSSSTNAPATPTQTATQTATKSPSLKLTDLHTCELCRNYYAAPTPPCSRCGALNHSHLCFVCQSFCDGCFAQFCHRCVSHECRAVMCQCTLKDMDVMCYCRSCRGGHQCAGCGHLWCPKHIVETCTKCHVAGWCQTCAVQRGGALVCAGCVDSKEKMRSEGDGKWWQKLLRLEREGGKGL</sequence>
<comment type="caution">
    <text evidence="3">The sequence shown here is derived from an EMBL/GenBank/DDBJ whole genome shotgun (WGS) entry which is preliminary data.</text>
</comment>
<feature type="domain" description="F-box" evidence="2">
    <location>
        <begin position="3"/>
        <end position="50"/>
    </location>
</feature>
<organism evidence="3 4">
    <name type="scientific">Jimgerdemannia flammicorona</name>
    <dbReference type="NCBI Taxonomy" id="994334"/>
    <lineage>
        <taxon>Eukaryota</taxon>
        <taxon>Fungi</taxon>
        <taxon>Fungi incertae sedis</taxon>
        <taxon>Mucoromycota</taxon>
        <taxon>Mucoromycotina</taxon>
        <taxon>Endogonomycetes</taxon>
        <taxon>Endogonales</taxon>
        <taxon>Endogonaceae</taxon>
        <taxon>Jimgerdemannia</taxon>
    </lineage>
</organism>
<dbReference type="EMBL" id="RBNI01003634">
    <property type="protein sequence ID" value="RUP48163.1"/>
    <property type="molecule type" value="Genomic_DNA"/>
</dbReference>
<evidence type="ECO:0000259" key="2">
    <source>
        <dbReference type="PROSITE" id="PS50181"/>
    </source>
</evidence>
<protein>
    <recommendedName>
        <fullName evidence="2">F-box domain-containing protein</fullName>
    </recommendedName>
</protein>